<dbReference type="PANTHER" id="PTHR11439">
    <property type="entry name" value="GAG-POL-RELATED RETROTRANSPOSON"/>
    <property type="match status" value="1"/>
</dbReference>
<feature type="non-terminal residue" evidence="3">
    <location>
        <position position="425"/>
    </location>
</feature>
<feature type="non-terminal residue" evidence="3">
    <location>
        <position position="1"/>
    </location>
</feature>
<name>A0A699KXX9_TANCI</name>
<protein>
    <submittedName>
        <fullName evidence="3">Putative ribonuclease H-like domain-containing protein</fullName>
    </submittedName>
</protein>
<feature type="domain" description="Reverse transcriptase Ty1/copia-type" evidence="2">
    <location>
        <begin position="291"/>
        <end position="345"/>
    </location>
</feature>
<dbReference type="AlphaFoldDB" id="A0A699KXX9"/>
<dbReference type="PANTHER" id="PTHR11439:SF495">
    <property type="entry name" value="REVERSE TRANSCRIPTASE, RNA-DEPENDENT DNA POLYMERASE-RELATED"/>
    <property type="match status" value="1"/>
</dbReference>
<proteinExistence type="predicted"/>
<gene>
    <name evidence="3" type="ORF">Tci_688879</name>
</gene>
<feature type="compositionally biased region" description="Acidic residues" evidence="1">
    <location>
        <begin position="12"/>
        <end position="22"/>
    </location>
</feature>
<feature type="compositionally biased region" description="Polar residues" evidence="1">
    <location>
        <begin position="1"/>
        <end position="11"/>
    </location>
</feature>
<feature type="region of interest" description="Disordered" evidence="1">
    <location>
        <begin position="104"/>
        <end position="208"/>
    </location>
</feature>
<reference evidence="3" key="1">
    <citation type="journal article" date="2019" name="Sci. Rep.">
        <title>Draft genome of Tanacetum cinerariifolium, the natural source of mosquito coil.</title>
        <authorList>
            <person name="Yamashiro T."/>
            <person name="Shiraishi A."/>
            <person name="Satake H."/>
            <person name="Nakayama K."/>
        </authorList>
    </citation>
    <scope>NUCLEOTIDE SEQUENCE</scope>
</reference>
<accession>A0A699KXX9</accession>
<dbReference type="Pfam" id="PF07727">
    <property type="entry name" value="RVT_2"/>
    <property type="match status" value="1"/>
</dbReference>
<evidence type="ECO:0000259" key="2">
    <source>
        <dbReference type="Pfam" id="PF07727"/>
    </source>
</evidence>
<sequence length="425" mass="45058">SQGATPSNAGSQEDDSDSDDEPNVLIIQSTPTLVVPIIDEATTQNDGTKSDLAQINADNLDELAKLQALQRQEQAGKEKADRLGLAFLSLNPILGVGTASIGSPISASSTPQMSSCASPISADRHSSAAGKSHVSAGRPTGSAGRPVSAGKLTGSVGRPVSAGRPTGSAGRPVSAGRPTSSAGRPVPAGRPTSSVGRPVSAGRLSVPADRSSIPAGRILGKVTVSASSKRFLRTSSVENSDIHDGLKIFDCPKSGIFTFSSYDEDFSGPDANNLESSLNALADPDWVEAIQEEGIDYTDVFALVARIEAIRLFLVFASFIGFMVYQMDVKSAFLYGNIAEEIKEKNVPNEPITVHLYRSMIGCLMYLTATRPDIMFAVCAAARHQVTPKTSNLLSVKWIFKYLTVYPKLGLWYPRDSLFDLEAFS</sequence>
<organism evidence="3">
    <name type="scientific">Tanacetum cinerariifolium</name>
    <name type="common">Dalmatian daisy</name>
    <name type="synonym">Chrysanthemum cinerariifolium</name>
    <dbReference type="NCBI Taxonomy" id="118510"/>
    <lineage>
        <taxon>Eukaryota</taxon>
        <taxon>Viridiplantae</taxon>
        <taxon>Streptophyta</taxon>
        <taxon>Embryophyta</taxon>
        <taxon>Tracheophyta</taxon>
        <taxon>Spermatophyta</taxon>
        <taxon>Magnoliopsida</taxon>
        <taxon>eudicotyledons</taxon>
        <taxon>Gunneridae</taxon>
        <taxon>Pentapetalae</taxon>
        <taxon>asterids</taxon>
        <taxon>campanulids</taxon>
        <taxon>Asterales</taxon>
        <taxon>Asteraceae</taxon>
        <taxon>Asteroideae</taxon>
        <taxon>Anthemideae</taxon>
        <taxon>Anthemidinae</taxon>
        <taxon>Tanacetum</taxon>
    </lineage>
</organism>
<dbReference type="EMBL" id="BKCJ010567011">
    <property type="protein sequence ID" value="GFB16908.1"/>
    <property type="molecule type" value="Genomic_DNA"/>
</dbReference>
<feature type="region of interest" description="Disordered" evidence="1">
    <location>
        <begin position="1"/>
        <end position="23"/>
    </location>
</feature>
<evidence type="ECO:0000256" key="1">
    <source>
        <dbReference type="SAM" id="MobiDB-lite"/>
    </source>
</evidence>
<dbReference type="InterPro" id="IPR013103">
    <property type="entry name" value="RVT_2"/>
</dbReference>
<comment type="caution">
    <text evidence="3">The sequence shown here is derived from an EMBL/GenBank/DDBJ whole genome shotgun (WGS) entry which is preliminary data.</text>
</comment>
<evidence type="ECO:0000313" key="3">
    <source>
        <dbReference type="EMBL" id="GFB16908.1"/>
    </source>
</evidence>
<feature type="compositionally biased region" description="Polar residues" evidence="1">
    <location>
        <begin position="104"/>
        <end position="118"/>
    </location>
</feature>